<proteinExistence type="predicted"/>
<evidence type="ECO:0000313" key="1">
    <source>
        <dbReference type="EMBL" id="KAK1783996.1"/>
    </source>
</evidence>
<keyword evidence="2" id="KW-1185">Reference proteome</keyword>
<dbReference type="Gene3D" id="2.60.120.920">
    <property type="match status" value="1"/>
</dbReference>
<dbReference type="EMBL" id="JAROKS010000782">
    <property type="protein sequence ID" value="KAK1783996.1"/>
    <property type="molecule type" value="Genomic_DNA"/>
</dbReference>
<dbReference type="Proteomes" id="UP001239994">
    <property type="component" value="Unassembled WGS sequence"/>
</dbReference>
<gene>
    <name evidence="1" type="ORF">P4O66_004505</name>
</gene>
<dbReference type="AlphaFoldDB" id="A0AAD8YNP2"/>
<reference evidence="1" key="1">
    <citation type="submission" date="2023-03" db="EMBL/GenBank/DDBJ databases">
        <title>Electrophorus voltai genome.</title>
        <authorList>
            <person name="Bian C."/>
        </authorList>
    </citation>
    <scope>NUCLEOTIDE SEQUENCE</scope>
    <source>
        <strain evidence="1">CB-2022</strain>
        <tissue evidence="1">Muscle</tissue>
    </source>
</reference>
<evidence type="ECO:0000313" key="2">
    <source>
        <dbReference type="Proteomes" id="UP001239994"/>
    </source>
</evidence>
<dbReference type="InterPro" id="IPR013320">
    <property type="entry name" value="ConA-like_dom_sf"/>
</dbReference>
<accession>A0AAD8YNP2</accession>
<name>A0AAD8YNP2_9TELE</name>
<dbReference type="SUPFAM" id="SSF49899">
    <property type="entry name" value="Concanavalin A-like lectins/glucanases"/>
    <property type="match status" value="1"/>
</dbReference>
<organism evidence="1 2">
    <name type="scientific">Electrophorus voltai</name>
    <dbReference type="NCBI Taxonomy" id="2609070"/>
    <lineage>
        <taxon>Eukaryota</taxon>
        <taxon>Metazoa</taxon>
        <taxon>Chordata</taxon>
        <taxon>Craniata</taxon>
        <taxon>Vertebrata</taxon>
        <taxon>Euteleostomi</taxon>
        <taxon>Actinopterygii</taxon>
        <taxon>Neopterygii</taxon>
        <taxon>Teleostei</taxon>
        <taxon>Ostariophysi</taxon>
        <taxon>Gymnotiformes</taxon>
        <taxon>Gymnotoidei</taxon>
        <taxon>Gymnotidae</taxon>
        <taxon>Electrophorus</taxon>
    </lineage>
</organism>
<feature type="non-terminal residue" evidence="1">
    <location>
        <position position="143"/>
    </location>
</feature>
<sequence>TYNHPGESGVKLLSARLEDLHCRLETLRLEYAGEIRIKPGLRKYACDLTLDPNTANTRLTLSEGNRKYVPGKPYLAVCLGHTKCYGLRFCGLPTFFTNVLDTMMEKCLGGTGTLMKNRIPKECNIIGDQAIKRKGREASEMVV</sequence>
<comment type="caution">
    <text evidence="1">The sequence shown here is derived from an EMBL/GenBank/DDBJ whole genome shotgun (WGS) entry which is preliminary data.</text>
</comment>
<dbReference type="InterPro" id="IPR043136">
    <property type="entry name" value="B30.2/SPRY_sf"/>
</dbReference>
<protein>
    <submittedName>
        <fullName evidence="1">Uncharacterized protein</fullName>
    </submittedName>
</protein>
<feature type="non-terminal residue" evidence="1">
    <location>
        <position position="1"/>
    </location>
</feature>